<name>A0A0D1J1S6_9MYCO</name>
<dbReference type="PATRIC" id="fig|280871.6.peg.3805"/>
<sequence>MPSQHRVPAGIYRADETLRKRAIEAAGQVDSCLNAHINAFLLWLVGDTDEMPVRPAPHRIADANNADGRCAELRVDNATI</sequence>
<dbReference type="STRING" id="280871.TL10_18395"/>
<proteinExistence type="predicted"/>
<gene>
    <name evidence="1" type="ORF">TL10_18395</name>
</gene>
<keyword evidence="2" id="KW-1185">Reference proteome</keyword>
<organism evidence="1 2">
    <name type="scientific">Mycolicibacterium llatzerense</name>
    <dbReference type="NCBI Taxonomy" id="280871"/>
    <lineage>
        <taxon>Bacteria</taxon>
        <taxon>Bacillati</taxon>
        <taxon>Actinomycetota</taxon>
        <taxon>Actinomycetes</taxon>
        <taxon>Mycobacteriales</taxon>
        <taxon>Mycobacteriaceae</taxon>
        <taxon>Mycolicibacterium</taxon>
    </lineage>
</organism>
<accession>A0A0D1J1S6</accession>
<protein>
    <submittedName>
        <fullName evidence="1">Uncharacterized protein</fullName>
    </submittedName>
</protein>
<dbReference type="EMBL" id="JXST01000026">
    <property type="protein sequence ID" value="KIU15493.1"/>
    <property type="molecule type" value="Genomic_DNA"/>
</dbReference>
<comment type="caution">
    <text evidence="1">The sequence shown here is derived from an EMBL/GenBank/DDBJ whole genome shotgun (WGS) entry which is preliminary data.</text>
</comment>
<evidence type="ECO:0000313" key="2">
    <source>
        <dbReference type="Proteomes" id="UP000032221"/>
    </source>
</evidence>
<dbReference type="Proteomes" id="UP000032221">
    <property type="component" value="Unassembled WGS sequence"/>
</dbReference>
<dbReference type="AlphaFoldDB" id="A0A0D1J1S6"/>
<evidence type="ECO:0000313" key="1">
    <source>
        <dbReference type="EMBL" id="KIU15493.1"/>
    </source>
</evidence>
<reference evidence="1 2" key="1">
    <citation type="submission" date="2015-01" db="EMBL/GenBank/DDBJ databases">
        <title>Genome sequence of Mycobacterium llatzerense and Mycobacterium immunogenum recovered from brain abscess.</title>
        <authorList>
            <person name="Greninger A.L."/>
            <person name="Langelier C."/>
            <person name="Cunningham G."/>
            <person name="Chiu C.Y."/>
            <person name="Miller S."/>
        </authorList>
    </citation>
    <scope>NUCLEOTIDE SEQUENCE [LARGE SCALE GENOMIC DNA]</scope>
    <source>
        <strain evidence="1 2">CLUC14</strain>
    </source>
</reference>